<dbReference type="OrthoDB" id="10286413at2759"/>
<dbReference type="HOGENOM" id="CLU_1489832_0_0_1"/>
<dbReference type="EMBL" id="GL377310">
    <property type="protein sequence ID" value="EFI93876.1"/>
    <property type="molecule type" value="Genomic_DNA"/>
</dbReference>
<dbReference type="InParanoid" id="D8QEM6"/>
<protein>
    <submittedName>
        <fullName evidence="1">Uncharacterized protein</fullName>
    </submittedName>
</protein>
<dbReference type="VEuPathDB" id="FungiDB:SCHCODRAFT_02691641"/>
<accession>D8QEM6</accession>
<dbReference type="RefSeq" id="XP_003028779.1">
    <property type="nucleotide sequence ID" value="XM_003028733.1"/>
</dbReference>
<dbReference type="Proteomes" id="UP000007431">
    <property type="component" value="Unassembled WGS sequence"/>
</dbReference>
<reference evidence="1 2" key="1">
    <citation type="journal article" date="2010" name="Nat. Biotechnol.">
        <title>Genome sequence of the model mushroom Schizophyllum commune.</title>
        <authorList>
            <person name="Ohm R.A."/>
            <person name="de Jong J.F."/>
            <person name="Lugones L.G."/>
            <person name="Aerts A."/>
            <person name="Kothe E."/>
            <person name="Stajich J.E."/>
            <person name="de Vries R.P."/>
            <person name="Record E."/>
            <person name="Levasseur A."/>
            <person name="Baker S.E."/>
            <person name="Bartholomew K.A."/>
            <person name="Coutinho P.M."/>
            <person name="Erdmann S."/>
            <person name="Fowler T.J."/>
            <person name="Gathman A.C."/>
            <person name="Lombard V."/>
            <person name="Henrissat B."/>
            <person name="Knabe N."/>
            <person name="Kuees U."/>
            <person name="Lilly W.W."/>
            <person name="Lindquist E."/>
            <person name="Lucas S."/>
            <person name="Magnuson J.K."/>
            <person name="Piumi F."/>
            <person name="Raudaskoski M."/>
            <person name="Salamov A."/>
            <person name="Schmutz J."/>
            <person name="Schwarze F.W.M.R."/>
            <person name="vanKuyk P.A."/>
            <person name="Horton J.S."/>
            <person name="Grigoriev I.V."/>
            <person name="Woesten H.A.B."/>
        </authorList>
    </citation>
    <scope>NUCLEOTIDE SEQUENCE [LARGE SCALE GENOMIC DNA]</scope>
    <source>
        <strain evidence="2">H4-8 / FGSC 9210</strain>
    </source>
</reference>
<dbReference type="AlphaFoldDB" id="D8QEM6"/>
<name>D8QEM6_SCHCM</name>
<evidence type="ECO:0000313" key="2">
    <source>
        <dbReference type="Proteomes" id="UP000007431"/>
    </source>
</evidence>
<organism evidence="2">
    <name type="scientific">Schizophyllum commune (strain H4-8 / FGSC 9210)</name>
    <name type="common">Split gill fungus</name>
    <dbReference type="NCBI Taxonomy" id="578458"/>
    <lineage>
        <taxon>Eukaryota</taxon>
        <taxon>Fungi</taxon>
        <taxon>Dikarya</taxon>
        <taxon>Basidiomycota</taxon>
        <taxon>Agaricomycotina</taxon>
        <taxon>Agaricomycetes</taxon>
        <taxon>Agaricomycetidae</taxon>
        <taxon>Agaricales</taxon>
        <taxon>Schizophyllaceae</taxon>
        <taxon>Schizophyllum</taxon>
    </lineage>
</organism>
<gene>
    <name evidence="1" type="ORF">SCHCODRAFT_112310</name>
</gene>
<evidence type="ECO:0000313" key="1">
    <source>
        <dbReference type="EMBL" id="EFI93876.1"/>
    </source>
</evidence>
<proteinExistence type="predicted"/>
<dbReference type="GeneID" id="9590654"/>
<keyword evidence="2" id="KW-1185">Reference proteome</keyword>
<dbReference type="KEGG" id="scm:SCHCO_02691641"/>
<sequence>MGSYASTPLPEGLTLRDPSTGDFVHYSYADLVAEFARPLDYSLLEEDVKPKIIGKKIVELRDPRTGDMREYSFIELHYELQCRYQIEMKQQGRWKSDEEVTEEAENSYYSPEASALMDANMEDYSIFTDPEAECVRRVANFWTAISMVPYMRAQRAAEERVAREGGHIKDYIAIERERQGV</sequence>
<feature type="non-terminal residue" evidence="1">
    <location>
        <position position="181"/>
    </location>
</feature>